<proteinExistence type="predicted"/>
<name>A0A2P2KH66_RHIMU</name>
<dbReference type="AlphaFoldDB" id="A0A2P2KH66"/>
<protein>
    <submittedName>
        <fullName evidence="1">Putative cytosolic iron-sulfur protein assembly protein CIAO1 homolog</fullName>
    </submittedName>
</protein>
<sequence>MNPWSTVVFRFHPSNICSPYLQGKIITTGNHFVSFSIKR</sequence>
<dbReference type="EMBL" id="GGEC01024578">
    <property type="protein sequence ID" value="MBX05062.1"/>
    <property type="molecule type" value="Transcribed_RNA"/>
</dbReference>
<evidence type="ECO:0000313" key="1">
    <source>
        <dbReference type="EMBL" id="MBX05062.1"/>
    </source>
</evidence>
<accession>A0A2P2KH66</accession>
<organism evidence="1">
    <name type="scientific">Rhizophora mucronata</name>
    <name type="common">Asiatic mangrove</name>
    <dbReference type="NCBI Taxonomy" id="61149"/>
    <lineage>
        <taxon>Eukaryota</taxon>
        <taxon>Viridiplantae</taxon>
        <taxon>Streptophyta</taxon>
        <taxon>Embryophyta</taxon>
        <taxon>Tracheophyta</taxon>
        <taxon>Spermatophyta</taxon>
        <taxon>Magnoliopsida</taxon>
        <taxon>eudicotyledons</taxon>
        <taxon>Gunneridae</taxon>
        <taxon>Pentapetalae</taxon>
        <taxon>rosids</taxon>
        <taxon>fabids</taxon>
        <taxon>Malpighiales</taxon>
        <taxon>Rhizophoraceae</taxon>
        <taxon>Rhizophora</taxon>
    </lineage>
</organism>
<reference evidence="1" key="1">
    <citation type="submission" date="2018-02" db="EMBL/GenBank/DDBJ databases">
        <title>Rhizophora mucronata_Transcriptome.</title>
        <authorList>
            <person name="Meera S.P."/>
            <person name="Sreeshan A."/>
            <person name="Augustine A."/>
        </authorList>
    </citation>
    <scope>NUCLEOTIDE SEQUENCE</scope>
    <source>
        <tissue evidence="1">Leaf</tissue>
    </source>
</reference>